<protein>
    <submittedName>
        <fullName evidence="2">Uncharacterized protein</fullName>
    </submittedName>
</protein>
<feature type="transmembrane region" description="Helical" evidence="1">
    <location>
        <begin position="6"/>
        <end position="23"/>
    </location>
</feature>
<evidence type="ECO:0000313" key="3">
    <source>
        <dbReference type="Proteomes" id="UP000465101"/>
    </source>
</evidence>
<keyword evidence="1" id="KW-0812">Transmembrane</keyword>
<dbReference type="Proteomes" id="UP000465101">
    <property type="component" value="Segment"/>
</dbReference>
<feature type="transmembrane region" description="Helical" evidence="1">
    <location>
        <begin position="35"/>
        <end position="55"/>
    </location>
</feature>
<evidence type="ECO:0000256" key="1">
    <source>
        <dbReference type="SAM" id="Phobius"/>
    </source>
</evidence>
<gene>
    <name evidence="2" type="ORF">laban61_gp032</name>
</gene>
<name>A0A6B9LC71_9CAUD</name>
<proteinExistence type="predicted"/>
<keyword evidence="3" id="KW-1185">Reference proteome</keyword>
<reference evidence="2 3" key="1">
    <citation type="journal article" date="2020" name="Viruses">
        <title>Diversity and Host Interactions Among Virulent and Temperate Baltic Sea Flavobacterium Phages.</title>
        <authorList>
            <person name="Nilsson E."/>
            <person name="Bayfield O.W."/>
            <person name="Lundin D."/>
            <person name="Antson A.A."/>
            <person name="Holmfeldt K."/>
        </authorList>
    </citation>
    <scope>NUCLEOTIDE SEQUENCE [LARGE SCALE GENOMIC DNA]</scope>
</reference>
<evidence type="ECO:0000313" key="2">
    <source>
        <dbReference type="EMBL" id="QHB39003.1"/>
    </source>
</evidence>
<organism evidence="2 3">
    <name type="scientific">Flavobacterium phage vB_FspS_laban6-1</name>
    <dbReference type="NCBI Taxonomy" id="2686250"/>
    <lineage>
        <taxon>Viruses</taxon>
        <taxon>Duplodnaviria</taxon>
        <taxon>Heunggongvirae</taxon>
        <taxon>Uroviricota</taxon>
        <taxon>Caudoviricetes</taxon>
        <taxon>Duneviridae</taxon>
        <taxon>Labanvirus</taxon>
        <taxon>Labanvirus laban</taxon>
    </lineage>
</organism>
<accession>A0A6B9LC71</accession>
<sequence length="60" mass="7048">MKIKQILSIIGIVYFALFFILGIKSEFTHDLKEKTYLIFSLFICLIVAFMFLILAKKEKD</sequence>
<dbReference type="EMBL" id="MN812211">
    <property type="protein sequence ID" value="QHB39003.1"/>
    <property type="molecule type" value="Genomic_DNA"/>
</dbReference>
<keyword evidence="1" id="KW-0472">Membrane</keyword>
<keyword evidence="1" id="KW-1133">Transmembrane helix</keyword>